<proteinExistence type="predicted"/>
<sequence length="92" mass="10148">MLDATERKTLAWCTFIAGVLCLIPGETPRGPRVWDYARQVLLDRLLDHRATQIAWTLCAICVIHHLWKSRTEAVSPPAAPEAPAESARTGGV</sequence>
<evidence type="ECO:0000313" key="3">
    <source>
        <dbReference type="Proteomes" id="UP000309215"/>
    </source>
</evidence>
<accession>A0A4U1JFZ2</accession>
<feature type="region of interest" description="Disordered" evidence="1">
    <location>
        <begin position="73"/>
        <end position="92"/>
    </location>
</feature>
<reference evidence="2 3" key="1">
    <citation type="submission" date="2019-04" db="EMBL/GenBank/DDBJ databases">
        <authorList>
            <person name="Li Y."/>
            <person name="Wang J."/>
        </authorList>
    </citation>
    <scope>NUCLEOTIDE SEQUENCE [LARGE SCALE GENOMIC DNA]</scope>
    <source>
        <strain evidence="2 3">DSM 14668</strain>
    </source>
</reference>
<protein>
    <submittedName>
        <fullName evidence="2">Uncharacterized protein</fullName>
    </submittedName>
</protein>
<dbReference type="EMBL" id="SSMQ01000008">
    <property type="protein sequence ID" value="TKD10027.1"/>
    <property type="molecule type" value="Genomic_DNA"/>
</dbReference>
<evidence type="ECO:0000256" key="1">
    <source>
        <dbReference type="SAM" id="MobiDB-lite"/>
    </source>
</evidence>
<gene>
    <name evidence="2" type="ORF">E8A74_10525</name>
</gene>
<organism evidence="2 3">
    <name type="scientific">Polyangium fumosum</name>
    <dbReference type="NCBI Taxonomy" id="889272"/>
    <lineage>
        <taxon>Bacteria</taxon>
        <taxon>Pseudomonadati</taxon>
        <taxon>Myxococcota</taxon>
        <taxon>Polyangia</taxon>
        <taxon>Polyangiales</taxon>
        <taxon>Polyangiaceae</taxon>
        <taxon>Polyangium</taxon>
    </lineage>
</organism>
<dbReference type="Proteomes" id="UP000309215">
    <property type="component" value="Unassembled WGS sequence"/>
</dbReference>
<comment type="caution">
    <text evidence="2">The sequence shown here is derived from an EMBL/GenBank/DDBJ whole genome shotgun (WGS) entry which is preliminary data.</text>
</comment>
<keyword evidence="3" id="KW-1185">Reference proteome</keyword>
<dbReference type="RefSeq" id="WP_136928827.1">
    <property type="nucleotide sequence ID" value="NZ_SSMQ01000008.1"/>
</dbReference>
<dbReference type="OrthoDB" id="5524863at2"/>
<evidence type="ECO:0000313" key="2">
    <source>
        <dbReference type="EMBL" id="TKD10027.1"/>
    </source>
</evidence>
<dbReference type="AlphaFoldDB" id="A0A4U1JFZ2"/>
<name>A0A4U1JFZ2_9BACT</name>